<dbReference type="PANTHER" id="PTHR42742">
    <property type="entry name" value="TRANSCRIPTIONAL REPRESSOR MPRA"/>
    <property type="match status" value="1"/>
</dbReference>
<dbReference type="PANTHER" id="PTHR42742:SF3">
    <property type="entry name" value="FRUCTOKINASE"/>
    <property type="match status" value="1"/>
</dbReference>
<comment type="cofactor">
    <cofactor evidence="1">
        <name>Mg(2+)</name>
        <dbReference type="ChEBI" id="CHEBI:18420"/>
    </cofactor>
</comment>
<protein>
    <recommendedName>
        <fullName evidence="5">fructokinase</fullName>
        <ecNumber evidence="5">2.7.1.4</ecNumber>
    </recommendedName>
</protein>
<evidence type="ECO:0000256" key="5">
    <source>
        <dbReference type="ARBA" id="ARBA00038887"/>
    </source>
</evidence>
<dbReference type="AlphaFoldDB" id="A0A918WGZ8"/>
<dbReference type="InterPro" id="IPR043129">
    <property type="entry name" value="ATPase_NBD"/>
</dbReference>
<evidence type="ECO:0000313" key="8">
    <source>
        <dbReference type="Proteomes" id="UP000644507"/>
    </source>
</evidence>
<accession>A0A918WGZ8</accession>
<keyword evidence="3" id="KW-0862">Zinc</keyword>
<dbReference type="InterPro" id="IPR049874">
    <property type="entry name" value="ROK_cs"/>
</dbReference>
<comment type="catalytic activity">
    <reaction evidence="6">
        <text>D-fructose + ATP = D-fructose 6-phosphate + ADP + H(+)</text>
        <dbReference type="Rhea" id="RHEA:16125"/>
        <dbReference type="ChEBI" id="CHEBI:15378"/>
        <dbReference type="ChEBI" id="CHEBI:30616"/>
        <dbReference type="ChEBI" id="CHEBI:37721"/>
        <dbReference type="ChEBI" id="CHEBI:61527"/>
        <dbReference type="ChEBI" id="CHEBI:456216"/>
        <dbReference type="EC" id="2.7.1.4"/>
    </reaction>
</comment>
<dbReference type="InterPro" id="IPR051804">
    <property type="entry name" value="Carb_Metab_Reg_Kinase/Isom"/>
</dbReference>
<evidence type="ECO:0000256" key="3">
    <source>
        <dbReference type="ARBA" id="ARBA00022833"/>
    </source>
</evidence>
<reference evidence="7" key="2">
    <citation type="submission" date="2020-09" db="EMBL/GenBank/DDBJ databases">
        <authorList>
            <person name="Sun Q."/>
            <person name="Kim S."/>
        </authorList>
    </citation>
    <scope>NUCLEOTIDE SEQUENCE</scope>
    <source>
        <strain evidence="7">KCTC 12988</strain>
    </source>
</reference>
<reference evidence="7" key="1">
    <citation type="journal article" date="2014" name="Int. J. Syst. Evol. Microbiol.">
        <title>Complete genome sequence of Corynebacterium casei LMG S-19264T (=DSM 44701T), isolated from a smear-ripened cheese.</title>
        <authorList>
            <consortium name="US DOE Joint Genome Institute (JGI-PGF)"/>
            <person name="Walter F."/>
            <person name="Albersmeier A."/>
            <person name="Kalinowski J."/>
            <person name="Ruckert C."/>
        </authorList>
    </citation>
    <scope>NUCLEOTIDE SEQUENCE</scope>
    <source>
        <strain evidence="7">KCTC 12988</strain>
    </source>
</reference>
<dbReference type="InterPro" id="IPR000600">
    <property type="entry name" value="ROK"/>
</dbReference>
<dbReference type="SUPFAM" id="SSF53067">
    <property type="entry name" value="Actin-like ATPase domain"/>
    <property type="match status" value="1"/>
</dbReference>
<dbReference type="EMBL" id="BMXI01000003">
    <property type="protein sequence ID" value="GHC46636.1"/>
    <property type="molecule type" value="Genomic_DNA"/>
</dbReference>
<evidence type="ECO:0000256" key="2">
    <source>
        <dbReference type="ARBA" id="ARBA00022723"/>
    </source>
</evidence>
<dbReference type="PROSITE" id="PS01125">
    <property type="entry name" value="ROK"/>
    <property type="match status" value="1"/>
</dbReference>
<name>A0A918WGZ8_9BACT</name>
<dbReference type="CDD" id="cd24067">
    <property type="entry name" value="ASKHA_NBD_ROK_BsFRK-like"/>
    <property type="match status" value="1"/>
</dbReference>
<proteinExistence type="predicted"/>
<organism evidence="7 8">
    <name type="scientific">Roseibacillus persicicus</name>
    <dbReference type="NCBI Taxonomy" id="454148"/>
    <lineage>
        <taxon>Bacteria</taxon>
        <taxon>Pseudomonadati</taxon>
        <taxon>Verrucomicrobiota</taxon>
        <taxon>Verrucomicrobiia</taxon>
        <taxon>Verrucomicrobiales</taxon>
        <taxon>Verrucomicrobiaceae</taxon>
        <taxon>Roseibacillus</taxon>
    </lineage>
</organism>
<dbReference type="Pfam" id="PF00480">
    <property type="entry name" value="ROK"/>
    <property type="match status" value="1"/>
</dbReference>
<gene>
    <name evidence="7" type="ORF">GCM10007100_10350</name>
</gene>
<dbReference type="GO" id="GO:0008865">
    <property type="term" value="F:fructokinase activity"/>
    <property type="evidence" value="ECO:0007669"/>
    <property type="project" value="UniProtKB-EC"/>
</dbReference>
<dbReference type="GO" id="GO:0046872">
    <property type="term" value="F:metal ion binding"/>
    <property type="evidence" value="ECO:0007669"/>
    <property type="project" value="UniProtKB-KW"/>
</dbReference>
<comment type="caution">
    <text evidence="7">The sequence shown here is derived from an EMBL/GenBank/DDBJ whole genome shotgun (WGS) entry which is preliminary data.</text>
</comment>
<dbReference type="RefSeq" id="WP_229809395.1">
    <property type="nucleotide sequence ID" value="NZ_BMXI01000003.1"/>
</dbReference>
<evidence type="ECO:0000313" key="7">
    <source>
        <dbReference type="EMBL" id="GHC46636.1"/>
    </source>
</evidence>
<sequence length="287" mass="29961">MSQDKLIGGLELGGTKTVVAIGTEAGVVLEEERFATTTPAETLDRAVTWLEERGQPSAIGIGAFGPLGVVRGQDQYGCLLSTPKEGWSDISILAPFAKAFPHARLNIETDVNAATLAEARLGAAKGLDDVAYITIGTGIGAGILAGGHLIHGSLHPEFGHLKVPRHPDDRFDGVCQFHHDCLEGLACGPAIAARWGTAAVDLPADHPAWEMEAWYLAHGALSLLSIVAPARIIIGGGVSQAESFHEKVENILREIAAGYFHPLGEGPYIVPPALGQQAGIAGALLLA</sequence>
<keyword evidence="8" id="KW-1185">Reference proteome</keyword>
<evidence type="ECO:0000256" key="4">
    <source>
        <dbReference type="ARBA" id="ARBA00022842"/>
    </source>
</evidence>
<dbReference type="Gene3D" id="3.30.420.40">
    <property type="match status" value="2"/>
</dbReference>
<evidence type="ECO:0000256" key="6">
    <source>
        <dbReference type="ARBA" id="ARBA00048451"/>
    </source>
</evidence>
<keyword evidence="4" id="KW-0460">Magnesium</keyword>
<dbReference type="Proteomes" id="UP000644507">
    <property type="component" value="Unassembled WGS sequence"/>
</dbReference>
<dbReference type="EC" id="2.7.1.4" evidence="5"/>
<evidence type="ECO:0000256" key="1">
    <source>
        <dbReference type="ARBA" id="ARBA00001946"/>
    </source>
</evidence>
<keyword evidence="2" id="KW-0479">Metal-binding</keyword>